<dbReference type="EMBL" id="LJIX01000006">
    <property type="protein sequence ID" value="KQL21125.1"/>
    <property type="molecule type" value="Genomic_DNA"/>
</dbReference>
<keyword evidence="7 8" id="KW-0472">Membrane</keyword>
<dbReference type="Pfam" id="PF03845">
    <property type="entry name" value="Spore_permease"/>
    <property type="match status" value="1"/>
</dbReference>
<feature type="transmembrane region" description="Helical" evidence="8">
    <location>
        <begin position="12"/>
        <end position="33"/>
    </location>
</feature>
<reference evidence="9 10" key="1">
    <citation type="submission" date="2015-09" db="EMBL/GenBank/DDBJ databases">
        <title>Genome sequencing project for genomic taxonomy and phylogenomics of Bacillus-like bacteria.</title>
        <authorList>
            <person name="Liu B."/>
            <person name="Wang J."/>
            <person name="Zhu Y."/>
            <person name="Liu G."/>
            <person name="Chen Q."/>
            <person name="Chen Z."/>
            <person name="Lan J."/>
            <person name="Che J."/>
            <person name="Ge C."/>
            <person name="Shi H."/>
            <person name="Pan Z."/>
            <person name="Liu X."/>
        </authorList>
    </citation>
    <scope>NUCLEOTIDE SEQUENCE [LARGE SCALE GENOMIC DNA]</scope>
    <source>
        <strain evidence="9 10">FJAT-18043</strain>
    </source>
</reference>
<dbReference type="NCBIfam" id="TIGR00912">
    <property type="entry name" value="2A0309"/>
    <property type="match status" value="1"/>
</dbReference>
<evidence type="ECO:0000256" key="8">
    <source>
        <dbReference type="SAM" id="Phobius"/>
    </source>
</evidence>
<feature type="transmembrane region" description="Helical" evidence="8">
    <location>
        <begin position="271"/>
        <end position="292"/>
    </location>
</feature>
<evidence type="ECO:0000256" key="4">
    <source>
        <dbReference type="ARBA" id="ARBA00022544"/>
    </source>
</evidence>
<organism evidence="9 10">
    <name type="scientific">Cytobacillus solani</name>
    <dbReference type="NCBI Taxonomy" id="1637975"/>
    <lineage>
        <taxon>Bacteria</taxon>
        <taxon>Bacillati</taxon>
        <taxon>Bacillota</taxon>
        <taxon>Bacilli</taxon>
        <taxon>Bacillales</taxon>
        <taxon>Bacillaceae</taxon>
        <taxon>Cytobacillus</taxon>
    </lineage>
</organism>
<dbReference type="STRING" id="1637975.AN957_22835"/>
<evidence type="ECO:0000256" key="7">
    <source>
        <dbReference type="ARBA" id="ARBA00023136"/>
    </source>
</evidence>
<evidence type="ECO:0000256" key="2">
    <source>
        <dbReference type="ARBA" id="ARBA00007998"/>
    </source>
</evidence>
<evidence type="ECO:0000256" key="1">
    <source>
        <dbReference type="ARBA" id="ARBA00004141"/>
    </source>
</evidence>
<dbReference type="RefSeq" id="WP_053477748.1">
    <property type="nucleotide sequence ID" value="NZ_CP041305.1"/>
</dbReference>
<feature type="transmembrane region" description="Helical" evidence="8">
    <location>
        <begin position="145"/>
        <end position="166"/>
    </location>
</feature>
<feature type="transmembrane region" description="Helical" evidence="8">
    <location>
        <begin position="186"/>
        <end position="207"/>
    </location>
</feature>
<evidence type="ECO:0000256" key="3">
    <source>
        <dbReference type="ARBA" id="ARBA00022448"/>
    </source>
</evidence>
<feature type="transmembrane region" description="Helical" evidence="8">
    <location>
        <begin position="334"/>
        <end position="357"/>
    </location>
</feature>
<dbReference type="GO" id="GO:0009847">
    <property type="term" value="P:spore germination"/>
    <property type="evidence" value="ECO:0007669"/>
    <property type="project" value="InterPro"/>
</dbReference>
<dbReference type="AlphaFoldDB" id="A0A0Q3TD90"/>
<proteinExistence type="inferred from homology"/>
<dbReference type="Gene3D" id="1.20.1740.10">
    <property type="entry name" value="Amino acid/polyamine transporter I"/>
    <property type="match status" value="1"/>
</dbReference>
<evidence type="ECO:0000313" key="9">
    <source>
        <dbReference type="EMBL" id="KQL21125.1"/>
    </source>
</evidence>
<keyword evidence="5 8" id="KW-0812">Transmembrane</keyword>
<sequence>MPNLPIEDRFKISPFLVFYMITSMQIGIGVLGYQRLIAQYANEDAWISVLIAGSLIHIIVWMMYKIMETVDGDLVTAHIYVAGNFIGKLLSTFFVFYFFTYSLTILRSYLEVIQVWMFPTMSIFWFTLAYLLLCIYIIYGGFRTVVGIAFFGIVLPAYLFLIFGFNLKFANFEHLLPILDNSFKDILLGSYHMSLTFIGFEIVLFFYPFIKNPQKSKKWAHLAILTTTLLYTGLMMLTLSFFSEEQLRKSIWATLTMWKIVQMPFVERFEYIGIATWSLVILPNFCISLWVASRLLKRIFNLQQKKGVFLISITNLIVINFIDTREQVGLINDYTGKAGFIFTFLYIPLLLVMVLIVKKVKKK</sequence>
<dbReference type="Proteomes" id="UP000050996">
    <property type="component" value="Unassembled WGS sequence"/>
</dbReference>
<evidence type="ECO:0000256" key="5">
    <source>
        <dbReference type="ARBA" id="ARBA00022692"/>
    </source>
</evidence>
<name>A0A0Q3TD90_9BACI</name>
<comment type="caution">
    <text evidence="9">The sequence shown here is derived from an EMBL/GenBank/DDBJ whole genome shotgun (WGS) entry which is preliminary data.</text>
</comment>
<dbReference type="PANTHER" id="PTHR34975">
    <property type="entry name" value="SPORE GERMINATION PROTEIN A2"/>
    <property type="match status" value="1"/>
</dbReference>
<dbReference type="InterPro" id="IPR004761">
    <property type="entry name" value="Spore_GerAB"/>
</dbReference>
<feature type="transmembrane region" description="Helical" evidence="8">
    <location>
        <begin position="45"/>
        <end position="64"/>
    </location>
</feature>
<accession>A0A0Q3TD90</accession>
<keyword evidence="3" id="KW-0813">Transport</keyword>
<feature type="transmembrane region" description="Helical" evidence="8">
    <location>
        <begin position="304"/>
        <end position="322"/>
    </location>
</feature>
<gene>
    <name evidence="9" type="ORF">AN957_22835</name>
</gene>
<dbReference type="PATRIC" id="fig|1637975.4.peg.4563"/>
<evidence type="ECO:0000313" key="10">
    <source>
        <dbReference type="Proteomes" id="UP000050996"/>
    </source>
</evidence>
<keyword evidence="10" id="KW-1185">Reference proteome</keyword>
<dbReference type="GO" id="GO:0016020">
    <property type="term" value="C:membrane"/>
    <property type="evidence" value="ECO:0007669"/>
    <property type="project" value="UniProtKB-SubCell"/>
</dbReference>
<evidence type="ECO:0000256" key="6">
    <source>
        <dbReference type="ARBA" id="ARBA00022989"/>
    </source>
</evidence>
<feature type="transmembrane region" description="Helical" evidence="8">
    <location>
        <begin position="85"/>
        <end position="110"/>
    </location>
</feature>
<protein>
    <submittedName>
        <fullName evidence="9">Spore gernimation protein GerB</fullName>
    </submittedName>
</protein>
<feature type="transmembrane region" description="Helical" evidence="8">
    <location>
        <begin position="219"/>
        <end position="242"/>
    </location>
</feature>
<feature type="transmembrane region" description="Helical" evidence="8">
    <location>
        <begin position="116"/>
        <end position="138"/>
    </location>
</feature>
<keyword evidence="4" id="KW-0309">Germination</keyword>
<dbReference type="PANTHER" id="PTHR34975:SF2">
    <property type="entry name" value="SPORE GERMINATION PROTEIN A2"/>
    <property type="match status" value="1"/>
</dbReference>
<comment type="subcellular location">
    <subcellularLocation>
        <location evidence="1">Membrane</location>
        <topology evidence="1">Multi-pass membrane protein</topology>
    </subcellularLocation>
</comment>
<comment type="similarity">
    <text evidence="2">Belongs to the amino acid-polyamine-organocation (APC) superfamily. Spore germination protein (SGP) (TC 2.A.3.9) family.</text>
</comment>
<keyword evidence="6 8" id="KW-1133">Transmembrane helix</keyword>